<evidence type="ECO:0000256" key="1">
    <source>
        <dbReference type="ARBA" id="ARBA00007261"/>
    </source>
</evidence>
<dbReference type="AlphaFoldDB" id="A0A1I2H4I9"/>
<dbReference type="InterPro" id="IPR011765">
    <property type="entry name" value="Pept_M16_N"/>
</dbReference>
<dbReference type="Pfam" id="PF00675">
    <property type="entry name" value="Peptidase_M16"/>
    <property type="match status" value="3"/>
</dbReference>
<protein>
    <submittedName>
        <fullName evidence="4">Zinc protease</fullName>
    </submittedName>
</protein>
<feature type="domain" description="Peptidase M16 N-terminal" evidence="2">
    <location>
        <begin position="50"/>
        <end position="80"/>
    </location>
</feature>
<proteinExistence type="inferred from homology"/>
<dbReference type="STRING" id="54.SAMN02745121_07662"/>
<evidence type="ECO:0000259" key="2">
    <source>
        <dbReference type="Pfam" id="PF00675"/>
    </source>
</evidence>
<gene>
    <name evidence="4" type="ORF">SAMN02745121_07662</name>
</gene>
<keyword evidence="4" id="KW-0378">Hydrolase</keyword>
<feature type="domain" description="Peptidase M16 C-terminal" evidence="3">
    <location>
        <begin position="212"/>
        <end position="384"/>
    </location>
</feature>
<evidence type="ECO:0000313" key="4">
    <source>
        <dbReference type="EMBL" id="SFF23706.1"/>
    </source>
</evidence>
<dbReference type="EMBL" id="FOMX01000037">
    <property type="protein sequence ID" value="SFF23706.1"/>
    <property type="molecule type" value="Genomic_DNA"/>
</dbReference>
<feature type="domain" description="Peptidase M16 N-terminal" evidence="2">
    <location>
        <begin position="105"/>
        <end position="202"/>
    </location>
</feature>
<feature type="domain" description="Peptidase M16 C-terminal" evidence="3">
    <location>
        <begin position="654"/>
        <end position="830"/>
    </location>
</feature>
<keyword evidence="4" id="KW-0645">Protease</keyword>
<organism evidence="4 5">
    <name type="scientific">Nannocystis exedens</name>
    <dbReference type="NCBI Taxonomy" id="54"/>
    <lineage>
        <taxon>Bacteria</taxon>
        <taxon>Pseudomonadati</taxon>
        <taxon>Myxococcota</taxon>
        <taxon>Polyangia</taxon>
        <taxon>Nannocystales</taxon>
        <taxon>Nannocystaceae</taxon>
        <taxon>Nannocystis</taxon>
    </lineage>
</organism>
<dbReference type="RefSeq" id="WP_096325562.1">
    <property type="nucleotide sequence ID" value="NZ_FOMX01000037.1"/>
</dbReference>
<sequence>MPDLPVSPPSPRGLDLPGAAPQFAPLVDERLANGARLLILPGRPTGAGPAAVQLWVGSGTAAERPDEHGCAHLLEHMLFKPCVLGHGPKSNRARLAAAGVRRTEEAFDLAGAIEALGGDINAFTSHDETVVHVTAPAPRAAEAAALIATATLFPTLDPATLAQEREVVIEEIKQYDDDPGQRVTQAALARVYGAHPYARPVLGLAEEVAGHTAARLRGYHRRAYAGERLTLVAVGAVDVAALRKVARAIVGATPATRGRATASEPAPRPGVTLRRAEVQETYALLAWPAPAAGAAEAAAIDAAAVVLGNGESSRLVAETRRKEQVVSDIQAHCDTLRHGGTVMVSARTTAGQTAAAVAAVLAQVRRLADAPVSAEELARAKAILESDLVYRRETVQGQAHALGACATLFGDLAREREYYAALAALTPEAVRSACARWLDPARASVSLELPRAEVDVQTARSLKTAVTAALKPAPTPARNGATPRKASDGIDTVTLPCGLRLLARVEPAVPVAAGWLIWPGGQRREPAALAGANSVIAALLTRGNARTGGEALSRAIDGMAAGLDGFAGRNSLGLHFECLARHFPAVLGHALDCATTPKFAADELEEERRVALQDLAAEVDDPGAVATRGLHALLYGEHPFSRPGRGTPAGLRALTPAKLRALWRRDYPIGQAVLALAGDIDVAAAAAQVEAALREAGLGDRLFSRPAAPKPFPAPTGPREREIFQDREQAHIALGWPGIAVGDEREPTLDVLSAVLGGQTGRLFTALREVQGLVYEVSMSSVEGVDAGHVAIHASTSQDKLPRALAAIAAEVERAVREPPSAAEVERAKAWLVGQFELGQQRRSRMASLLALSEVYGLPRARAFAYPQRVAAVTAEGVWALAKTLFRPHRAARCVVRARRRKE</sequence>
<evidence type="ECO:0000313" key="5">
    <source>
        <dbReference type="Proteomes" id="UP000199400"/>
    </source>
</evidence>
<dbReference type="GO" id="GO:0008233">
    <property type="term" value="F:peptidase activity"/>
    <property type="evidence" value="ECO:0007669"/>
    <property type="project" value="UniProtKB-KW"/>
</dbReference>
<dbReference type="PANTHER" id="PTHR11851:SF49">
    <property type="entry name" value="MITOCHONDRIAL-PROCESSING PEPTIDASE SUBUNIT ALPHA"/>
    <property type="match status" value="1"/>
</dbReference>
<dbReference type="Gene3D" id="3.30.830.10">
    <property type="entry name" value="Metalloenzyme, LuxS/M16 peptidase-like"/>
    <property type="match status" value="4"/>
</dbReference>
<dbReference type="OrthoDB" id="9811314at2"/>
<dbReference type="GO" id="GO:0046872">
    <property type="term" value="F:metal ion binding"/>
    <property type="evidence" value="ECO:0007669"/>
    <property type="project" value="InterPro"/>
</dbReference>
<evidence type="ECO:0000259" key="3">
    <source>
        <dbReference type="Pfam" id="PF05193"/>
    </source>
</evidence>
<accession>A0A1I2H4I9</accession>
<dbReference type="SUPFAM" id="SSF63411">
    <property type="entry name" value="LuxS/MPP-like metallohydrolase"/>
    <property type="match status" value="4"/>
</dbReference>
<feature type="domain" description="Peptidase M16 N-terminal" evidence="2">
    <location>
        <begin position="509"/>
        <end position="643"/>
    </location>
</feature>
<keyword evidence="5" id="KW-1185">Reference proteome</keyword>
<dbReference type="Pfam" id="PF05193">
    <property type="entry name" value="Peptidase_M16_C"/>
    <property type="match status" value="2"/>
</dbReference>
<dbReference type="InterPro" id="IPR050361">
    <property type="entry name" value="MPP/UQCRC_Complex"/>
</dbReference>
<dbReference type="Proteomes" id="UP000199400">
    <property type="component" value="Unassembled WGS sequence"/>
</dbReference>
<dbReference type="InterPro" id="IPR007863">
    <property type="entry name" value="Peptidase_M16_C"/>
</dbReference>
<reference evidence="5" key="1">
    <citation type="submission" date="2016-10" db="EMBL/GenBank/DDBJ databases">
        <authorList>
            <person name="Varghese N."/>
            <person name="Submissions S."/>
        </authorList>
    </citation>
    <scope>NUCLEOTIDE SEQUENCE [LARGE SCALE GENOMIC DNA]</scope>
    <source>
        <strain evidence="5">ATCC 25963</strain>
    </source>
</reference>
<comment type="similarity">
    <text evidence="1">Belongs to the peptidase M16 family.</text>
</comment>
<dbReference type="GO" id="GO:0006508">
    <property type="term" value="P:proteolysis"/>
    <property type="evidence" value="ECO:0007669"/>
    <property type="project" value="UniProtKB-KW"/>
</dbReference>
<name>A0A1I2H4I9_9BACT</name>
<dbReference type="InterPro" id="IPR011249">
    <property type="entry name" value="Metalloenz_LuxS/M16"/>
</dbReference>
<dbReference type="PANTHER" id="PTHR11851">
    <property type="entry name" value="METALLOPROTEASE"/>
    <property type="match status" value="1"/>
</dbReference>